<feature type="compositionally biased region" description="Low complexity" evidence="1">
    <location>
        <begin position="161"/>
        <end position="173"/>
    </location>
</feature>
<proteinExistence type="predicted"/>
<evidence type="ECO:0000313" key="3">
    <source>
        <dbReference type="EMBL" id="MFC4033995.1"/>
    </source>
</evidence>
<evidence type="ECO:0000313" key="4">
    <source>
        <dbReference type="Proteomes" id="UP001595765"/>
    </source>
</evidence>
<dbReference type="Proteomes" id="UP001595765">
    <property type="component" value="Unassembled WGS sequence"/>
</dbReference>
<dbReference type="PANTHER" id="PTHR38011">
    <property type="entry name" value="DIHYDROFOLATE REDUCTASE FAMILY PROTEIN (AFU_ORTHOLOGUE AFUA_8G06820)"/>
    <property type="match status" value="1"/>
</dbReference>
<feature type="region of interest" description="Disordered" evidence="1">
    <location>
        <begin position="161"/>
        <end position="196"/>
    </location>
</feature>
<keyword evidence="4" id="KW-1185">Reference proteome</keyword>
<comment type="caution">
    <text evidence="3">The sequence shown here is derived from an EMBL/GenBank/DDBJ whole genome shotgun (WGS) entry which is preliminary data.</text>
</comment>
<dbReference type="PANTHER" id="PTHR38011:SF11">
    <property type="entry name" value="2,5-DIAMINO-6-RIBOSYLAMINO-4(3H)-PYRIMIDINONE 5'-PHOSPHATE REDUCTASE"/>
    <property type="match status" value="1"/>
</dbReference>
<gene>
    <name evidence="3" type="ORF">ACFO3J_21295</name>
</gene>
<dbReference type="Pfam" id="PF01872">
    <property type="entry name" value="RibD_C"/>
    <property type="match status" value="1"/>
</dbReference>
<dbReference type="InterPro" id="IPR002734">
    <property type="entry name" value="RibDG_C"/>
</dbReference>
<dbReference type="InterPro" id="IPR050765">
    <property type="entry name" value="Riboflavin_Biosynth_HTPR"/>
</dbReference>
<dbReference type="SUPFAM" id="SSF53597">
    <property type="entry name" value="Dihydrofolate reductase-like"/>
    <property type="match status" value="1"/>
</dbReference>
<sequence length="216" mass="22939">MAKTTYFTATSIDGFIADERNSLDWLLAADEGGEGGDRFGPFFAGVGAFAMGATTYEWVLAHDSMLEHPEKWHGYYGQTPCWVFTHRDLPAIPGADLTFVRGEVRPVHEAMAAAAGDRAIWLVGGGELVGAFADEGLLDELVLGVAPVSLGAGAPLLPRRLAADPAPDGALPDSPVPDSPASDAPAPDRPASDRLELTDVERVGGFAYLTYTVRRR</sequence>
<dbReference type="EMBL" id="JBHSBB010000014">
    <property type="protein sequence ID" value="MFC4033995.1"/>
    <property type="molecule type" value="Genomic_DNA"/>
</dbReference>
<accession>A0ABV8HQ09</accession>
<dbReference type="InterPro" id="IPR024072">
    <property type="entry name" value="DHFR-like_dom_sf"/>
</dbReference>
<evidence type="ECO:0000259" key="2">
    <source>
        <dbReference type="Pfam" id="PF01872"/>
    </source>
</evidence>
<feature type="domain" description="Bacterial bifunctional deaminase-reductase C-terminal" evidence="2">
    <location>
        <begin position="5"/>
        <end position="156"/>
    </location>
</feature>
<dbReference type="Gene3D" id="3.40.430.10">
    <property type="entry name" value="Dihydrofolate Reductase, subunit A"/>
    <property type="match status" value="1"/>
</dbReference>
<organism evidence="3 4">
    <name type="scientific">Streptomyces polygonati</name>
    <dbReference type="NCBI Taxonomy" id="1617087"/>
    <lineage>
        <taxon>Bacteria</taxon>
        <taxon>Bacillati</taxon>
        <taxon>Actinomycetota</taxon>
        <taxon>Actinomycetes</taxon>
        <taxon>Kitasatosporales</taxon>
        <taxon>Streptomycetaceae</taxon>
        <taxon>Streptomyces</taxon>
    </lineage>
</organism>
<name>A0ABV8HQ09_9ACTN</name>
<protein>
    <submittedName>
        <fullName evidence="3">Dihydrofolate reductase family protein</fullName>
    </submittedName>
</protein>
<evidence type="ECO:0000256" key="1">
    <source>
        <dbReference type="SAM" id="MobiDB-lite"/>
    </source>
</evidence>
<dbReference type="RefSeq" id="WP_386431398.1">
    <property type="nucleotide sequence ID" value="NZ_JBHSBB010000014.1"/>
</dbReference>
<reference evidence="4" key="1">
    <citation type="journal article" date="2019" name="Int. J. Syst. Evol. Microbiol.">
        <title>The Global Catalogue of Microorganisms (GCM) 10K type strain sequencing project: providing services to taxonomists for standard genome sequencing and annotation.</title>
        <authorList>
            <consortium name="The Broad Institute Genomics Platform"/>
            <consortium name="The Broad Institute Genome Sequencing Center for Infectious Disease"/>
            <person name="Wu L."/>
            <person name="Ma J."/>
        </authorList>
    </citation>
    <scope>NUCLEOTIDE SEQUENCE [LARGE SCALE GENOMIC DNA]</scope>
    <source>
        <strain evidence="4">CGMCC 4.7237</strain>
    </source>
</reference>